<reference evidence="1 2" key="1">
    <citation type="submission" date="2019-03" db="EMBL/GenBank/DDBJ databases">
        <title>Flavobacterium LB-D12 sp. nov., isolated from arctic soil.</title>
        <authorList>
            <person name="Chaudhary D.K."/>
        </authorList>
    </citation>
    <scope>NUCLEOTIDE SEQUENCE [LARGE SCALE GENOMIC DNA]</scope>
    <source>
        <strain evidence="1 2">LB-D12</strain>
    </source>
</reference>
<evidence type="ECO:0000313" key="2">
    <source>
        <dbReference type="Proteomes" id="UP000294644"/>
    </source>
</evidence>
<evidence type="ECO:0000313" key="1">
    <source>
        <dbReference type="EMBL" id="TDE07868.1"/>
    </source>
</evidence>
<dbReference type="Pfam" id="PF13715">
    <property type="entry name" value="CarbopepD_reg_2"/>
    <property type="match status" value="1"/>
</dbReference>
<sequence>MLVLAVTLLTFQGTLAQNIQARIIDRATKENIPYANIQVSALEHLVSNEEGYFNLSEGNSKDEIVITISYLGYFSQQLTINQLKKLDFVVALQPSIFELNDVKVSNVKPNPYEIMAQVKANLNTNHKNDVLPSKDFIFYRKSGLFKPAVIEVEINESTGFSKHALKKVNSDVQKFISKLISSPPKDFTDILGNYYNSTIKKDDKYVPVTKLEVLKATILENEGSSTSADELKKLAINTILQHLDSTKYYRAKSGLFGSRDTISLRKDFNKKKTKNKNTSTQILATKNNLNTFLTENNLLNTSSFNFIYNPEWYEYQYEGLSYMDGTEAAYVLTFKPKKSKAKYIGKLYISDSDYGVLRVTYDLDAGEKLNNVNLKLILGIKAADNKRKGTLMYRKKIHGKGYYLQYANIEKGQYFYVNRPLKFIELTSEEKDIFSLDIKIEGNTSSKMEYLNMSHTIITPSELQKVTEADFKFTKIKSYDPKIWKDYNAIEPLSEMKRFKTME</sequence>
<name>A0A4V2Z2H4_9FLAO</name>
<dbReference type="Proteomes" id="UP000294644">
    <property type="component" value="Unassembled WGS sequence"/>
</dbReference>
<protein>
    <submittedName>
        <fullName evidence="1">Carboxypeptidase-like regulatory domain-containing protein</fullName>
    </submittedName>
</protein>
<keyword evidence="1" id="KW-0121">Carboxypeptidase</keyword>
<dbReference type="GO" id="GO:0004180">
    <property type="term" value="F:carboxypeptidase activity"/>
    <property type="evidence" value="ECO:0007669"/>
    <property type="project" value="UniProtKB-KW"/>
</dbReference>
<organism evidence="1 2">
    <name type="scientific">Flavobacterium sandaracinum</name>
    <dbReference type="NCBI Taxonomy" id="2541733"/>
    <lineage>
        <taxon>Bacteria</taxon>
        <taxon>Pseudomonadati</taxon>
        <taxon>Bacteroidota</taxon>
        <taxon>Flavobacteriia</taxon>
        <taxon>Flavobacteriales</taxon>
        <taxon>Flavobacteriaceae</taxon>
        <taxon>Flavobacterium</taxon>
    </lineage>
</organism>
<comment type="caution">
    <text evidence="1">The sequence shown here is derived from an EMBL/GenBank/DDBJ whole genome shotgun (WGS) entry which is preliminary data.</text>
</comment>
<dbReference type="SUPFAM" id="SSF49464">
    <property type="entry name" value="Carboxypeptidase regulatory domain-like"/>
    <property type="match status" value="1"/>
</dbReference>
<dbReference type="OrthoDB" id="1433475at2"/>
<dbReference type="InterPro" id="IPR008969">
    <property type="entry name" value="CarboxyPept-like_regulatory"/>
</dbReference>
<accession>A0A4V2Z2H4</accession>
<keyword evidence="1" id="KW-0378">Hydrolase</keyword>
<dbReference type="EMBL" id="SMFN01000001">
    <property type="protein sequence ID" value="TDE07868.1"/>
    <property type="molecule type" value="Genomic_DNA"/>
</dbReference>
<gene>
    <name evidence="1" type="ORF">E0F91_00925</name>
</gene>
<proteinExistence type="predicted"/>
<keyword evidence="2" id="KW-1185">Reference proteome</keyword>
<dbReference type="AlphaFoldDB" id="A0A4V2Z2H4"/>
<keyword evidence="1" id="KW-0645">Protease</keyword>